<gene>
    <name evidence="2" type="ORF">BCR41DRAFT_387933</name>
</gene>
<dbReference type="InParanoid" id="A0A1Y2GIY9"/>
<sequence>MARINAEVESDRRLKDMHFDKLFGDVLEALMGAVFVDSDFDIRGCKTVFLDALMPVYV</sequence>
<dbReference type="EMBL" id="MCFF01000030">
    <property type="protein sequence ID" value="ORZ10582.1"/>
    <property type="molecule type" value="Genomic_DNA"/>
</dbReference>
<dbReference type="Proteomes" id="UP000193648">
    <property type="component" value="Unassembled WGS sequence"/>
</dbReference>
<evidence type="ECO:0000313" key="2">
    <source>
        <dbReference type="EMBL" id="ORZ10582.1"/>
    </source>
</evidence>
<feature type="domain" description="RNase III" evidence="1">
    <location>
        <begin position="21"/>
        <end position="39"/>
    </location>
</feature>
<dbReference type="OrthoDB" id="416741at2759"/>
<keyword evidence="3" id="KW-1185">Reference proteome</keyword>
<dbReference type="InterPro" id="IPR000999">
    <property type="entry name" value="RNase_III_dom"/>
</dbReference>
<dbReference type="GO" id="GO:0006396">
    <property type="term" value="P:RNA processing"/>
    <property type="evidence" value="ECO:0007669"/>
    <property type="project" value="InterPro"/>
</dbReference>
<proteinExistence type="predicted"/>
<reference evidence="2 3" key="1">
    <citation type="submission" date="2016-07" db="EMBL/GenBank/DDBJ databases">
        <title>Pervasive Adenine N6-methylation of Active Genes in Fungi.</title>
        <authorList>
            <consortium name="DOE Joint Genome Institute"/>
            <person name="Mondo S.J."/>
            <person name="Dannebaum R.O."/>
            <person name="Kuo R.C."/>
            <person name="Labutti K."/>
            <person name="Haridas S."/>
            <person name="Kuo A."/>
            <person name="Salamov A."/>
            <person name="Ahrendt S.R."/>
            <person name="Lipzen A."/>
            <person name="Sullivan W."/>
            <person name="Andreopoulos W.B."/>
            <person name="Clum A."/>
            <person name="Lindquist E."/>
            <person name="Daum C."/>
            <person name="Ramamoorthy G.K."/>
            <person name="Gryganskyi A."/>
            <person name="Culley D."/>
            <person name="Magnuson J.K."/>
            <person name="James T.Y."/>
            <person name="O'Malley M.A."/>
            <person name="Stajich J.E."/>
            <person name="Spatafora J.W."/>
            <person name="Visel A."/>
            <person name="Grigoriev I.V."/>
        </authorList>
    </citation>
    <scope>NUCLEOTIDE SEQUENCE [LARGE SCALE GENOMIC DNA]</scope>
    <source>
        <strain evidence="2 3">NRRL 3116</strain>
    </source>
</reference>
<dbReference type="GeneID" id="33569786"/>
<dbReference type="Gene3D" id="1.10.1520.10">
    <property type="entry name" value="Ribonuclease III domain"/>
    <property type="match status" value="1"/>
</dbReference>
<evidence type="ECO:0000313" key="3">
    <source>
        <dbReference type="Proteomes" id="UP000193648"/>
    </source>
</evidence>
<dbReference type="GO" id="GO:0004525">
    <property type="term" value="F:ribonuclease III activity"/>
    <property type="evidence" value="ECO:0007669"/>
    <property type="project" value="InterPro"/>
</dbReference>
<organism evidence="2 3">
    <name type="scientific">Lobosporangium transversale</name>
    <dbReference type="NCBI Taxonomy" id="64571"/>
    <lineage>
        <taxon>Eukaryota</taxon>
        <taxon>Fungi</taxon>
        <taxon>Fungi incertae sedis</taxon>
        <taxon>Mucoromycota</taxon>
        <taxon>Mortierellomycotina</taxon>
        <taxon>Mortierellomycetes</taxon>
        <taxon>Mortierellales</taxon>
        <taxon>Mortierellaceae</taxon>
        <taxon>Lobosporangium</taxon>
    </lineage>
</organism>
<dbReference type="PROSITE" id="PS50142">
    <property type="entry name" value="RNASE_3_2"/>
    <property type="match status" value="1"/>
</dbReference>
<dbReference type="InterPro" id="IPR036389">
    <property type="entry name" value="RNase_III_sf"/>
</dbReference>
<dbReference type="AlphaFoldDB" id="A0A1Y2GIY9"/>
<accession>A0A1Y2GIY9</accession>
<dbReference type="RefSeq" id="XP_021879303.1">
    <property type="nucleotide sequence ID" value="XM_022027943.1"/>
</dbReference>
<name>A0A1Y2GIY9_9FUNG</name>
<protein>
    <recommendedName>
        <fullName evidence="1">RNase III domain-containing protein</fullName>
    </recommendedName>
</protein>
<comment type="caution">
    <text evidence="2">The sequence shown here is derived from an EMBL/GenBank/DDBJ whole genome shotgun (WGS) entry which is preliminary data.</text>
</comment>
<dbReference type="SUPFAM" id="SSF69065">
    <property type="entry name" value="RNase III domain-like"/>
    <property type="match status" value="1"/>
</dbReference>
<evidence type="ECO:0000259" key="1">
    <source>
        <dbReference type="PROSITE" id="PS50142"/>
    </source>
</evidence>